<gene>
    <name evidence="2" type="ORF">FDF24_04945</name>
</gene>
<comment type="caution">
    <text evidence="2">The sequence shown here is derived from an EMBL/GenBank/DDBJ whole genome shotgun (WGS) entry which is preliminary data.</text>
</comment>
<evidence type="ECO:0000256" key="1">
    <source>
        <dbReference type="SAM" id="MobiDB-lite"/>
    </source>
</evidence>
<accession>A0A6G4GV26</accession>
<feature type="region of interest" description="Disordered" evidence="1">
    <location>
        <begin position="358"/>
        <end position="378"/>
    </location>
</feature>
<dbReference type="InterPro" id="IPR006944">
    <property type="entry name" value="Phage/GTA_portal"/>
</dbReference>
<evidence type="ECO:0000313" key="2">
    <source>
        <dbReference type="EMBL" id="NFT52819.1"/>
    </source>
</evidence>
<dbReference type="EMBL" id="SXBL01000004">
    <property type="protein sequence ID" value="NFT52819.1"/>
    <property type="molecule type" value="Genomic_DNA"/>
</dbReference>
<dbReference type="NCBIfam" id="TIGR01537">
    <property type="entry name" value="portal_HK97"/>
    <property type="match status" value="1"/>
</dbReference>
<dbReference type="AlphaFoldDB" id="A0A6G4GV26"/>
<protein>
    <submittedName>
        <fullName evidence="2">Phage portal protein</fullName>
    </submittedName>
</protein>
<dbReference type="InterPro" id="IPR006427">
    <property type="entry name" value="Portal_HK97"/>
</dbReference>
<sequence>MQDKEFLQMLGINVDGIDPSKIGEITYFTCLRILSETISKLPLKIYKETANGNEKQMHYLNSILRLQPNPYYSANTFWSCVEFARNHYGNAFVYIEKERMGRIKNLWILPSNSVQIYIDNKGIFKQKNALWYVYTEPRTGKQYTMRQDEVLHFKSWITDKNEGIIGLSVRGILESYITRGQYANKFLGELTKNGMITDKIIVHYTGDLNTKAEETLVTNLESFSSKSAGKFIPLPLGMTASNISSKLTDSQFLELNKYNALQIAGAFGIKPQFLNDYDKGNYANVELQQESMYKDTLLPILSQYEQELAIKLFTNKEKQDNFYFNFNVDAILRSSFKARLDAYAVAVNNSIMTPNECRDKENLPRKEGGDELVGNGNYMPMKMAGVQWKGGEEE</sequence>
<dbReference type="Pfam" id="PF04860">
    <property type="entry name" value="Phage_portal"/>
    <property type="match status" value="1"/>
</dbReference>
<organism evidence="2">
    <name type="scientific">Clostridium sporogenes</name>
    <dbReference type="NCBI Taxonomy" id="1509"/>
    <lineage>
        <taxon>Bacteria</taxon>
        <taxon>Bacillati</taxon>
        <taxon>Bacillota</taxon>
        <taxon>Clostridia</taxon>
        <taxon>Eubacteriales</taxon>
        <taxon>Clostridiaceae</taxon>
        <taxon>Clostridium</taxon>
    </lineage>
</organism>
<feature type="compositionally biased region" description="Basic and acidic residues" evidence="1">
    <location>
        <begin position="358"/>
        <end position="369"/>
    </location>
</feature>
<proteinExistence type="predicted"/>
<reference evidence="2" key="1">
    <citation type="submission" date="2019-04" db="EMBL/GenBank/DDBJ databases">
        <title>Genome sequencing of Clostridium botulinum Groups I-IV and Clostridium butyricum.</title>
        <authorList>
            <person name="Brunt J."/>
            <person name="Van Vliet A.H.M."/>
            <person name="Stringer S.C."/>
            <person name="Carter A.T."/>
            <person name="Peck M.W."/>
        </authorList>
    </citation>
    <scope>NUCLEOTIDE SEQUENCE</scope>
    <source>
        <strain evidence="2">IFR 18/126</strain>
    </source>
</reference>
<name>A0A6G4GV26_CLOSG</name>